<name>A0ABU1EXA8_9STAP</name>
<reference evidence="3 4" key="1">
    <citation type="submission" date="2023-08" db="EMBL/GenBank/DDBJ databases">
        <title>Whole genome sequencing of Staphylococcus coagulans NN-2474.</title>
        <authorList>
            <person name="Kropotov V.S."/>
            <person name="Boriskina E.V."/>
            <person name="Gordinskaya N.A."/>
            <person name="Shkurkina I.S."/>
            <person name="Kryazhev D.V."/>
            <person name="Alekseeva A.E."/>
            <person name="Makhova M.A."/>
        </authorList>
    </citation>
    <scope>NUCLEOTIDE SEQUENCE [LARGE SCALE GENOMIC DNA]</scope>
    <source>
        <strain evidence="3 4">NN-2474</strain>
    </source>
</reference>
<dbReference type="Pfam" id="PF22768">
    <property type="entry name" value="SPP1_Dit"/>
    <property type="match status" value="1"/>
</dbReference>
<dbReference type="Gene3D" id="2.40.30.200">
    <property type="match status" value="1"/>
</dbReference>
<keyword evidence="4" id="KW-1185">Reference proteome</keyword>
<organism evidence="3 4">
    <name type="scientific">Staphylococcus coagulans</name>
    <dbReference type="NCBI Taxonomy" id="74706"/>
    <lineage>
        <taxon>Bacteria</taxon>
        <taxon>Bacillati</taxon>
        <taxon>Bacillota</taxon>
        <taxon>Bacilli</taxon>
        <taxon>Bacillales</taxon>
        <taxon>Staphylococcaceae</taxon>
        <taxon>Staphylococcus</taxon>
    </lineage>
</organism>
<protein>
    <submittedName>
        <fullName evidence="3">Phage tail family protein</fullName>
    </submittedName>
</protein>
<dbReference type="Proteomes" id="UP001255050">
    <property type="component" value="Unassembled WGS sequence"/>
</dbReference>
<dbReference type="InterPro" id="IPR054738">
    <property type="entry name" value="Siphovirus-type_tail_C"/>
</dbReference>
<dbReference type="Gene3D" id="2.60.120.860">
    <property type="match status" value="1"/>
</dbReference>
<evidence type="ECO:0000259" key="1">
    <source>
        <dbReference type="Pfam" id="PF05709"/>
    </source>
</evidence>
<evidence type="ECO:0000259" key="2">
    <source>
        <dbReference type="Pfam" id="PF22768"/>
    </source>
</evidence>
<proteinExistence type="predicted"/>
<gene>
    <name evidence="3" type="ORF">RCO12_04845</name>
</gene>
<evidence type="ECO:0000313" key="3">
    <source>
        <dbReference type="EMBL" id="MDR5602760.1"/>
    </source>
</evidence>
<accession>A0ABU1EXA8</accession>
<dbReference type="RefSeq" id="WP_309551202.1">
    <property type="nucleotide sequence ID" value="NZ_JAVJGV010000016.1"/>
</dbReference>
<dbReference type="Pfam" id="PF05709">
    <property type="entry name" value="Sipho_tail"/>
    <property type="match status" value="1"/>
</dbReference>
<evidence type="ECO:0000313" key="4">
    <source>
        <dbReference type="Proteomes" id="UP001255050"/>
    </source>
</evidence>
<feature type="domain" description="Siphovirus-type tail component C-terminal" evidence="2">
    <location>
        <begin position="434"/>
        <end position="493"/>
    </location>
</feature>
<dbReference type="EMBL" id="JAVJGV010000016">
    <property type="protein sequence ID" value="MDR5602760.1"/>
    <property type="molecule type" value="Genomic_DNA"/>
</dbReference>
<feature type="domain" description="Siphovirus-type tail component RIFT-related" evidence="1">
    <location>
        <begin position="21"/>
        <end position="124"/>
    </location>
</feature>
<sequence length="495" mass="56672">MNDTILVNNKSLPWLFVQRGFKIPSFNFEISTEKVEGRPGSVFKRRGINEYRFDLPLVVHNDFLSSGGVKNHDYILEELVKFFNYDEPVKLQLKSKKWYWNAYFEGPLEVNSKTENSINVVTVKVVLADPYKYAIDGSKNTAISDQVSLVNSGTADTPIFVEARALKASSYFMITKKDEDYFMIGDDDVSKELKNYMPPIYHTEFHDLKGWNKMTSGEIPDKYLGGKLGGAFVISNEGESYKATNFPNESGWVGAGVKRGLPKAMTDFQITYKCIVEQKNKGAGRTAQHIYDTDNRLLASIGYENKYSDRKIGHTVITLFNQNGDPQKIYDYQNKPIMYKKDRIVVYIRLKRVGNTFYIKTWKFDQVKDADRLKPLDVDEKVWTDDGKFYQRQVSAISIYSAKHSDSKWMEMNGLGSFNTEILPKPKGAKDMIIQKGDLVKIDMQAKSVVVNEEPMLSEKTFGSDFFTVDRGHTELIIYPAGVFDTTIKWQDRCL</sequence>
<dbReference type="InterPro" id="IPR008841">
    <property type="entry name" value="Siphovirus-type_tail_N"/>
</dbReference>
<comment type="caution">
    <text evidence="3">The sequence shown here is derived from an EMBL/GenBank/DDBJ whole genome shotgun (WGS) entry which is preliminary data.</text>
</comment>